<feature type="compositionally biased region" description="Polar residues" evidence="1">
    <location>
        <begin position="89"/>
        <end position="100"/>
    </location>
</feature>
<accession>A0ABT4MHB0</accession>
<comment type="caution">
    <text evidence="2">The sequence shown here is derived from an EMBL/GenBank/DDBJ whole genome shotgun (WGS) entry which is preliminary data.</text>
</comment>
<keyword evidence="3" id="KW-1185">Reference proteome</keyword>
<protein>
    <submittedName>
        <fullName evidence="2">Uncharacterized protein</fullName>
    </submittedName>
</protein>
<feature type="region of interest" description="Disordered" evidence="1">
    <location>
        <begin position="82"/>
        <end position="113"/>
    </location>
</feature>
<evidence type="ECO:0000313" key="3">
    <source>
        <dbReference type="Proteomes" id="UP001081071"/>
    </source>
</evidence>
<gene>
    <name evidence="2" type="ORF">O4220_17810</name>
</gene>
<name>A0ABT4MHB0_9NOCA</name>
<sequence length="113" mass="12398">MPVLLGQTSGIVEGGIALDYVLEEATPRRPYGNELRSLHPFRDLRIDGHRLMWGYPRRTPDGNQLDLVQLDLVEVMELDGARNGATGRGLSQNDMQTSTGEARLSDALSCSTS</sequence>
<evidence type="ECO:0000313" key="2">
    <source>
        <dbReference type="EMBL" id="MCZ4520373.1"/>
    </source>
</evidence>
<dbReference type="Proteomes" id="UP001081071">
    <property type="component" value="Unassembled WGS sequence"/>
</dbReference>
<dbReference type="EMBL" id="JAPWIJ010000007">
    <property type="protein sequence ID" value="MCZ4520373.1"/>
    <property type="molecule type" value="Genomic_DNA"/>
</dbReference>
<organism evidence="2 3">
    <name type="scientific">Rhodococcus ruber</name>
    <dbReference type="NCBI Taxonomy" id="1830"/>
    <lineage>
        <taxon>Bacteria</taxon>
        <taxon>Bacillati</taxon>
        <taxon>Actinomycetota</taxon>
        <taxon>Actinomycetes</taxon>
        <taxon>Mycobacteriales</taxon>
        <taxon>Nocardiaceae</taxon>
        <taxon>Rhodococcus</taxon>
    </lineage>
</organism>
<evidence type="ECO:0000256" key="1">
    <source>
        <dbReference type="SAM" id="MobiDB-lite"/>
    </source>
</evidence>
<dbReference type="RefSeq" id="WP_269606608.1">
    <property type="nucleotide sequence ID" value="NZ_JAPWIJ010000007.1"/>
</dbReference>
<reference evidence="2" key="1">
    <citation type="submission" date="2022-12" db="EMBL/GenBank/DDBJ databases">
        <authorList>
            <person name="Krivoruchko A.V."/>
            <person name="Elkin A."/>
        </authorList>
    </citation>
    <scope>NUCLEOTIDE SEQUENCE</scope>
    <source>
        <strain evidence="2">IEGM 1391</strain>
    </source>
</reference>
<proteinExistence type="predicted"/>